<feature type="compositionally biased region" description="Pro residues" evidence="6">
    <location>
        <begin position="21"/>
        <end position="33"/>
    </location>
</feature>
<dbReference type="SUPFAM" id="SSF81995">
    <property type="entry name" value="beta-sandwich domain of Sec23/24"/>
    <property type="match status" value="1"/>
</dbReference>
<keyword evidence="3" id="KW-0805">Transcription regulation</keyword>
<dbReference type="GO" id="GO:0010468">
    <property type="term" value="P:regulation of gene expression"/>
    <property type="evidence" value="ECO:0007669"/>
    <property type="project" value="UniProtKB-ARBA"/>
</dbReference>
<keyword evidence="2" id="KW-0678">Repressor</keyword>
<accession>A0A138ZXB0</accession>
<feature type="compositionally biased region" description="Low complexity" evidence="6">
    <location>
        <begin position="1"/>
        <end position="15"/>
    </location>
</feature>
<feature type="compositionally biased region" description="Basic and acidic residues" evidence="6">
    <location>
        <begin position="501"/>
        <end position="510"/>
    </location>
</feature>
<evidence type="ECO:0000256" key="2">
    <source>
        <dbReference type="ARBA" id="ARBA00022491"/>
    </source>
</evidence>
<evidence type="ECO:0000313" key="8">
    <source>
        <dbReference type="Proteomes" id="UP000070544"/>
    </source>
</evidence>
<feature type="compositionally biased region" description="Gly residues" evidence="6">
    <location>
        <begin position="34"/>
        <end position="68"/>
    </location>
</feature>
<feature type="compositionally biased region" description="Basic and acidic residues" evidence="6">
    <location>
        <begin position="186"/>
        <end position="195"/>
    </location>
</feature>
<comment type="subcellular location">
    <subcellularLocation>
        <location evidence="1">Nucleus</location>
    </subcellularLocation>
</comment>
<dbReference type="GO" id="GO:0005654">
    <property type="term" value="C:nucleoplasm"/>
    <property type="evidence" value="ECO:0007669"/>
    <property type="project" value="UniProtKB-ARBA"/>
</dbReference>
<feature type="non-terminal residue" evidence="7">
    <location>
        <position position="625"/>
    </location>
</feature>
<gene>
    <name evidence="7" type="ORF">M427DRAFT_305111</name>
</gene>
<dbReference type="STRING" id="1344416.A0A138ZXB0"/>
<dbReference type="Pfam" id="PF08598">
    <property type="entry name" value="Sds3"/>
    <property type="match status" value="1"/>
</dbReference>
<dbReference type="OrthoDB" id="70376at2759"/>
<evidence type="ECO:0000313" key="7">
    <source>
        <dbReference type="EMBL" id="KXS08783.1"/>
    </source>
</evidence>
<dbReference type="AlphaFoldDB" id="A0A138ZXB0"/>
<dbReference type="Proteomes" id="UP000070544">
    <property type="component" value="Unassembled WGS sequence"/>
</dbReference>
<name>A0A138ZXB0_GONPJ</name>
<feature type="compositionally biased region" description="Pro residues" evidence="6">
    <location>
        <begin position="235"/>
        <end position="259"/>
    </location>
</feature>
<feature type="region of interest" description="Disordered" evidence="6">
    <location>
        <begin position="501"/>
        <end position="536"/>
    </location>
</feature>
<keyword evidence="4" id="KW-0804">Transcription</keyword>
<organism evidence="7 8">
    <name type="scientific">Gonapodya prolifera (strain JEL478)</name>
    <name type="common">Monoblepharis prolifera</name>
    <dbReference type="NCBI Taxonomy" id="1344416"/>
    <lineage>
        <taxon>Eukaryota</taxon>
        <taxon>Fungi</taxon>
        <taxon>Fungi incertae sedis</taxon>
        <taxon>Chytridiomycota</taxon>
        <taxon>Chytridiomycota incertae sedis</taxon>
        <taxon>Monoblepharidomycetes</taxon>
        <taxon>Monoblepharidales</taxon>
        <taxon>Gonapodyaceae</taxon>
        <taxon>Gonapodya</taxon>
    </lineage>
</organism>
<dbReference type="SMART" id="SM01401">
    <property type="entry name" value="Sds3"/>
    <property type="match status" value="1"/>
</dbReference>
<dbReference type="PANTHER" id="PTHR21964">
    <property type="entry name" value="BREAST CANCER METASTASIS-SUPPRESSOR 1"/>
    <property type="match status" value="1"/>
</dbReference>
<evidence type="ECO:0000256" key="5">
    <source>
        <dbReference type="ARBA" id="ARBA00023242"/>
    </source>
</evidence>
<dbReference type="EMBL" id="KQ966000">
    <property type="protein sequence ID" value="KXS08783.1"/>
    <property type="molecule type" value="Genomic_DNA"/>
</dbReference>
<dbReference type="InterPro" id="IPR013907">
    <property type="entry name" value="Sds3"/>
</dbReference>
<sequence length="625" mass="70698">MQQQHQRQAQQQHMMYDAPGRGPPGPQPGPPGPGGMAPSGPGGMGPSAPGGMGSNGMGPSGMGPGGLNGPPSQNSPYHPSQHPSSSAPPPQLHPQHRPLTQQIPSHPSSHGSHPQHPSHGPPHSSHPSAGQHAQHPSHGSHPSHSSHPSQSHQQQHVPPSLQRGGPQSGPGLPPIQPAQGQSQQRGLEREREPLHHSHHQPPHLPLPSSLQPPHHSGVPVQPPPPHMPHHMQGPPTYPPMSGPPRDLPGPGGWPPPPPSSSHLSHRDPFAAHRDRERERERERERRDEAYRRERELAREAREREREREASPERRKERDRDRERERDQRERERRAADEAFRREREAASEVYRRERELAREARERERERERELRERERAEEEGELESRRERRRREILEGVEELETKARDDRDRILQQLTNSLHLRLRRLTSNPGLDPTFCDTDQGLRMNLEAEFERADLARDYAVGLIRKMYDRERQHVEDEYRQGKEGLRDRFLAAIEDRKRRVREERENPEASDPANAPSKVPTSRSTRSQRPDPFLAPLRALRTNGADTPLEPTGLLSLLSIVPAHQYDPATADKPKWSDRWDADKIIHVQGGPTNMSSSLALQQSWGYMETGRRAGKGRVRLG</sequence>
<evidence type="ECO:0000256" key="3">
    <source>
        <dbReference type="ARBA" id="ARBA00023015"/>
    </source>
</evidence>
<proteinExistence type="predicted"/>
<feature type="compositionally biased region" description="Low complexity" evidence="6">
    <location>
        <begin position="97"/>
        <end position="160"/>
    </location>
</feature>
<evidence type="ECO:0000256" key="6">
    <source>
        <dbReference type="SAM" id="MobiDB-lite"/>
    </source>
</evidence>
<evidence type="ECO:0000256" key="1">
    <source>
        <dbReference type="ARBA" id="ARBA00004123"/>
    </source>
</evidence>
<keyword evidence="5" id="KW-0539">Nucleus</keyword>
<feature type="compositionally biased region" description="Basic and acidic residues" evidence="6">
    <location>
        <begin position="264"/>
        <end position="385"/>
    </location>
</feature>
<protein>
    <submittedName>
        <fullName evidence="7">Uncharacterized protein</fullName>
    </submittedName>
</protein>
<feature type="compositionally biased region" description="Low complexity" evidence="6">
    <location>
        <begin position="69"/>
        <end position="85"/>
    </location>
</feature>
<keyword evidence="8" id="KW-1185">Reference proteome</keyword>
<reference evidence="7 8" key="1">
    <citation type="journal article" date="2015" name="Genome Biol. Evol.">
        <title>Phylogenomic analyses indicate that early fungi evolved digesting cell walls of algal ancestors of land plants.</title>
        <authorList>
            <person name="Chang Y."/>
            <person name="Wang S."/>
            <person name="Sekimoto S."/>
            <person name="Aerts A.L."/>
            <person name="Choi C."/>
            <person name="Clum A."/>
            <person name="LaButti K.M."/>
            <person name="Lindquist E.A."/>
            <person name="Yee Ngan C."/>
            <person name="Ohm R.A."/>
            <person name="Salamov A.A."/>
            <person name="Grigoriev I.V."/>
            <person name="Spatafora J.W."/>
            <person name="Berbee M.L."/>
        </authorList>
    </citation>
    <scope>NUCLEOTIDE SEQUENCE [LARGE SCALE GENOMIC DNA]</scope>
    <source>
        <strain evidence="7 8">JEL478</strain>
    </source>
</reference>
<feature type="region of interest" description="Disordered" evidence="6">
    <location>
        <begin position="1"/>
        <end position="385"/>
    </location>
</feature>
<evidence type="ECO:0000256" key="4">
    <source>
        <dbReference type="ARBA" id="ARBA00023163"/>
    </source>
</evidence>
<feature type="compositionally biased region" description="Low complexity" evidence="6">
    <location>
        <begin position="206"/>
        <end position="219"/>
    </location>
</feature>